<dbReference type="RefSeq" id="WP_394844661.1">
    <property type="nucleotide sequence ID" value="NZ_CP089982.1"/>
</dbReference>
<evidence type="ECO:0000313" key="2">
    <source>
        <dbReference type="Proteomes" id="UP001379533"/>
    </source>
</evidence>
<protein>
    <submittedName>
        <fullName evidence="1">Uncharacterized protein</fullName>
    </submittedName>
</protein>
<proteinExistence type="predicted"/>
<keyword evidence="2" id="KW-1185">Reference proteome</keyword>
<evidence type="ECO:0000313" key="1">
    <source>
        <dbReference type="EMBL" id="WXA94058.1"/>
    </source>
</evidence>
<sequence>MTHTVPVGWMADFAARQGLRYEPDADERWMRAWEPYATLKVPYRYEHALQATGETGSMTVARMVMSFDYEVAGVRHTRESGTWIAIVQDVRIDAVAAATSDHGRTFAETLDLVTMPRRRTGDPAFDAVFAAFSPTPESLARAVTPSLRKLVLGWRIPLHFELRKGGFVLVPVALTPDVQGLSWLVRSLELFGEKATKHRASE</sequence>
<reference evidence="1 2" key="1">
    <citation type="submission" date="2021-12" db="EMBL/GenBank/DDBJ databases">
        <title>Discovery of the Pendulisporaceae a myxobacterial family with distinct sporulation behavior and unique specialized metabolism.</title>
        <authorList>
            <person name="Garcia R."/>
            <person name="Popoff A."/>
            <person name="Bader C.D."/>
            <person name="Loehr J."/>
            <person name="Walesch S."/>
            <person name="Walt C."/>
            <person name="Boldt J."/>
            <person name="Bunk B."/>
            <person name="Haeckl F.J.F.P.J."/>
            <person name="Gunesch A.P."/>
            <person name="Birkelbach J."/>
            <person name="Nuebel U."/>
            <person name="Pietschmann T."/>
            <person name="Bach T."/>
            <person name="Mueller R."/>
        </authorList>
    </citation>
    <scope>NUCLEOTIDE SEQUENCE [LARGE SCALE GENOMIC DNA]</scope>
    <source>
        <strain evidence="1 2">MSr12523</strain>
    </source>
</reference>
<dbReference type="EMBL" id="CP089982">
    <property type="protein sequence ID" value="WXA94058.1"/>
    <property type="molecule type" value="Genomic_DNA"/>
</dbReference>
<dbReference type="Proteomes" id="UP001379533">
    <property type="component" value="Chromosome"/>
</dbReference>
<organism evidence="1 2">
    <name type="scientific">Pendulispora brunnea</name>
    <dbReference type="NCBI Taxonomy" id="2905690"/>
    <lineage>
        <taxon>Bacteria</taxon>
        <taxon>Pseudomonadati</taxon>
        <taxon>Myxococcota</taxon>
        <taxon>Myxococcia</taxon>
        <taxon>Myxococcales</taxon>
        <taxon>Sorangiineae</taxon>
        <taxon>Pendulisporaceae</taxon>
        <taxon>Pendulispora</taxon>
    </lineage>
</organism>
<accession>A0ABZ2K9K9</accession>
<name>A0ABZ2K9K9_9BACT</name>
<gene>
    <name evidence="1" type="ORF">LZC95_47355</name>
</gene>